<organism evidence="1">
    <name type="scientific">uncultured Pleomorphomonas sp</name>
    <dbReference type="NCBI Taxonomy" id="442121"/>
    <lineage>
        <taxon>Bacteria</taxon>
        <taxon>Pseudomonadati</taxon>
        <taxon>Pseudomonadota</taxon>
        <taxon>Alphaproteobacteria</taxon>
        <taxon>Hyphomicrobiales</taxon>
        <taxon>Pleomorphomonadaceae</taxon>
        <taxon>Pleomorphomonas</taxon>
        <taxon>environmental samples</taxon>
    </lineage>
</organism>
<sequence length="44" mass="4579">MPSRAAAYLPGRIHHFAGGAGAAALLENFMAGAARPRLAFIIEN</sequence>
<reference evidence="1" key="1">
    <citation type="submission" date="2016-08" db="EMBL/GenBank/DDBJ databases">
        <authorList>
            <person name="Seilhamer J.J."/>
        </authorList>
    </citation>
    <scope>NUCLEOTIDE SEQUENCE</scope>
    <source>
        <strain evidence="1">86</strain>
    </source>
</reference>
<dbReference type="AlphaFoldDB" id="A0A212L0P3"/>
<evidence type="ECO:0000313" key="1">
    <source>
        <dbReference type="EMBL" id="SCM71090.1"/>
    </source>
</evidence>
<accession>A0A212L0P3</accession>
<gene>
    <name evidence="1" type="ORF">KL86PLE_100009</name>
</gene>
<protein>
    <submittedName>
        <fullName evidence="1">Uncharacterized protein</fullName>
    </submittedName>
</protein>
<proteinExistence type="predicted"/>
<name>A0A212L0P3_9HYPH</name>
<dbReference type="EMBL" id="FMJD01000002">
    <property type="protein sequence ID" value="SCM71090.1"/>
    <property type="molecule type" value="Genomic_DNA"/>
</dbReference>